<evidence type="ECO:0000313" key="3">
    <source>
        <dbReference type="EMBL" id="CCV66056.1"/>
    </source>
</evidence>
<feature type="transmembrane region" description="Helical" evidence="1">
    <location>
        <begin position="118"/>
        <end position="136"/>
    </location>
</feature>
<organism evidence="3 4">
    <name type="scientific">Acholeplasma brassicae</name>
    <dbReference type="NCBI Taxonomy" id="61635"/>
    <lineage>
        <taxon>Bacteria</taxon>
        <taxon>Bacillati</taxon>
        <taxon>Mycoplasmatota</taxon>
        <taxon>Mollicutes</taxon>
        <taxon>Acholeplasmatales</taxon>
        <taxon>Acholeplasmataceae</taxon>
        <taxon>Acholeplasma</taxon>
    </lineage>
</organism>
<dbReference type="InterPro" id="IPR036938">
    <property type="entry name" value="PAP2/HPO_sf"/>
</dbReference>
<reference evidence="3 4" key="1">
    <citation type="journal article" date="2013" name="J. Mol. Microbiol. Biotechnol.">
        <title>Analysis of the Complete Genomes of Acholeplasma brassicae , A. palmae and A. laidlawii and Their Comparison to the Obligate Parasites from ' Candidatus Phytoplasma'.</title>
        <authorList>
            <person name="Kube M."/>
            <person name="Siewert C."/>
            <person name="Migdoll A.M."/>
            <person name="Duduk B."/>
            <person name="Holz S."/>
            <person name="Rabus R."/>
            <person name="Seemuller E."/>
            <person name="Mitrovic J."/>
            <person name="Muller I."/>
            <person name="Buttner C."/>
            <person name="Reinhardt R."/>
        </authorList>
    </citation>
    <scope>NUCLEOTIDE SEQUENCE [LARGE SCALE GENOMIC DNA]</scope>
    <source>
        <strain evidence="4">0502</strain>
    </source>
</reference>
<evidence type="ECO:0000256" key="1">
    <source>
        <dbReference type="SAM" id="Phobius"/>
    </source>
</evidence>
<feature type="transmembrane region" description="Helical" evidence="1">
    <location>
        <begin position="224"/>
        <end position="245"/>
    </location>
</feature>
<sequence>MRFVDFFQQFSTPILDWFFRIITEFGDQYFFILLGAILYWTIDKKFAFKFMISFLASAFINGGLKEITNARRPYENGAKPILGLKTHGSSMPSGHAQSIGLIGIVMTDRFKHVTWVKYVFYALMVLVPISRVYLGQHYLHDVIVGLSLGVFFGILFMWLLTVKNDNVEEIRALYLIPVLIILLFFVYNRDLYIASFAYMGLALGYFVEKRYVNYDINGPMKHQVIKVLIGLIGALLIKEGLKPLFELISDAYILDGIRYFLIAIWASLGVMYLSKMYLAK</sequence>
<evidence type="ECO:0000259" key="2">
    <source>
        <dbReference type="SMART" id="SM00014"/>
    </source>
</evidence>
<dbReference type="STRING" id="61635.BN85310350"/>
<evidence type="ECO:0000313" key="4">
    <source>
        <dbReference type="Proteomes" id="UP000032737"/>
    </source>
</evidence>
<dbReference type="SUPFAM" id="SSF48317">
    <property type="entry name" value="Acid phosphatase/Vanadium-dependent haloperoxidase"/>
    <property type="match status" value="1"/>
</dbReference>
<dbReference type="InterPro" id="IPR000326">
    <property type="entry name" value="PAP2/HPO"/>
</dbReference>
<feature type="transmembrane region" description="Helical" evidence="1">
    <location>
        <begin position="21"/>
        <end position="40"/>
    </location>
</feature>
<feature type="domain" description="Phosphatidic acid phosphatase type 2/haloperoxidase" evidence="2">
    <location>
        <begin position="48"/>
        <end position="157"/>
    </location>
</feature>
<protein>
    <submittedName>
        <fullName evidence="3">Membrane-associated phospholipid phosphatase</fullName>
    </submittedName>
</protein>
<gene>
    <name evidence="3" type="primary">pgpB</name>
    <name evidence="3" type="ORF">BN85310350</name>
</gene>
<dbReference type="RefSeq" id="WP_030004918.1">
    <property type="nucleotide sequence ID" value="NC_022549.1"/>
</dbReference>
<dbReference type="PANTHER" id="PTHR14969">
    <property type="entry name" value="SPHINGOSINE-1-PHOSPHATE PHOSPHOHYDROLASE"/>
    <property type="match status" value="1"/>
</dbReference>
<dbReference type="Proteomes" id="UP000032737">
    <property type="component" value="Chromosome"/>
</dbReference>
<dbReference type="SMART" id="SM00014">
    <property type="entry name" value="acidPPc"/>
    <property type="match status" value="1"/>
</dbReference>
<proteinExistence type="predicted"/>
<keyword evidence="4" id="KW-1185">Reference proteome</keyword>
<feature type="transmembrane region" description="Helical" evidence="1">
    <location>
        <begin position="142"/>
        <end position="160"/>
    </location>
</feature>
<dbReference type="KEGG" id="abra:BN85310350"/>
<dbReference type="PANTHER" id="PTHR14969:SF13">
    <property type="entry name" value="AT30094P"/>
    <property type="match status" value="1"/>
</dbReference>
<name>U4KP26_9MOLU</name>
<feature type="transmembrane region" description="Helical" evidence="1">
    <location>
        <begin position="257"/>
        <end position="274"/>
    </location>
</feature>
<feature type="transmembrane region" description="Helical" evidence="1">
    <location>
        <begin position="193"/>
        <end position="212"/>
    </location>
</feature>
<feature type="transmembrane region" description="Helical" evidence="1">
    <location>
        <begin position="172"/>
        <end position="187"/>
    </location>
</feature>
<dbReference type="HOGENOM" id="CLU_068892_1_0_14"/>
<dbReference type="OrthoDB" id="9789113at2"/>
<dbReference type="AlphaFoldDB" id="U4KP26"/>
<dbReference type="Pfam" id="PF01569">
    <property type="entry name" value="PAP2"/>
    <property type="match status" value="1"/>
</dbReference>
<dbReference type="Gene3D" id="1.20.144.10">
    <property type="entry name" value="Phosphatidic acid phosphatase type 2/haloperoxidase"/>
    <property type="match status" value="1"/>
</dbReference>
<keyword evidence="1" id="KW-1133">Transmembrane helix</keyword>
<accession>U4KP26</accession>
<dbReference type="EMBL" id="FO681348">
    <property type="protein sequence ID" value="CCV66056.1"/>
    <property type="molecule type" value="Genomic_DNA"/>
</dbReference>
<keyword evidence="1" id="KW-0472">Membrane</keyword>
<keyword evidence="1" id="KW-0812">Transmembrane</keyword>